<dbReference type="GO" id="GO:0005886">
    <property type="term" value="C:plasma membrane"/>
    <property type="evidence" value="ECO:0007669"/>
    <property type="project" value="TreeGrafter"/>
</dbReference>
<reference evidence="3 4" key="1">
    <citation type="submission" date="2019-03" db="EMBL/GenBank/DDBJ databases">
        <title>Three New Species of Nocardioides, Nocardioides euryhalodurans sp. nov., Nocardioides seonyuensis sp. nov. and Nocardioides eburneoflavus sp. nov., Iolated from Soil.</title>
        <authorList>
            <person name="Roh S.G."/>
            <person name="Lee C."/>
            <person name="Kim M.-K."/>
            <person name="Kim S.B."/>
        </authorList>
    </citation>
    <scope>NUCLEOTIDE SEQUENCE [LARGE SCALE GENOMIC DNA]</scope>
    <source>
        <strain evidence="3 4">MMS17-SY117</strain>
    </source>
</reference>
<evidence type="ECO:0000313" key="3">
    <source>
        <dbReference type="EMBL" id="QBR92349.1"/>
    </source>
</evidence>
<dbReference type="AlphaFoldDB" id="A0A4P7GKN5"/>
<dbReference type="InterPro" id="IPR051276">
    <property type="entry name" value="Saccharopine_DH-like_oxidrdct"/>
</dbReference>
<dbReference type="InterPro" id="IPR036291">
    <property type="entry name" value="NAD(P)-bd_dom_sf"/>
</dbReference>
<evidence type="ECO:0000313" key="4">
    <source>
        <dbReference type="Proteomes" id="UP000294894"/>
    </source>
</evidence>
<dbReference type="GO" id="GO:0009247">
    <property type="term" value="P:glycolipid biosynthetic process"/>
    <property type="evidence" value="ECO:0007669"/>
    <property type="project" value="TreeGrafter"/>
</dbReference>
<feature type="compositionally biased region" description="Basic and acidic residues" evidence="1">
    <location>
        <begin position="195"/>
        <end position="214"/>
    </location>
</feature>
<name>A0A4P7GKN5_9ACTN</name>
<dbReference type="Gene3D" id="3.40.50.720">
    <property type="entry name" value="NAD(P)-binding Rossmann-like Domain"/>
    <property type="match status" value="1"/>
</dbReference>
<dbReference type="PANTHER" id="PTHR12286">
    <property type="entry name" value="SACCHAROPINE DEHYDROGENASE-LIKE OXIDOREDUCTASE"/>
    <property type="match status" value="1"/>
</dbReference>
<feature type="region of interest" description="Disordered" evidence="1">
    <location>
        <begin position="189"/>
        <end position="220"/>
    </location>
</feature>
<dbReference type="KEGG" id="noy:EXE57_08670"/>
<dbReference type="InterPro" id="IPR005097">
    <property type="entry name" value="Sacchrp_dh_NADP-bd"/>
</dbReference>
<dbReference type="Proteomes" id="UP000294894">
    <property type="component" value="Chromosome"/>
</dbReference>
<protein>
    <submittedName>
        <fullName evidence="3">Saccharopine dehydrogenase</fullName>
    </submittedName>
</protein>
<gene>
    <name evidence="3" type="ORF">EXE57_08670</name>
</gene>
<dbReference type="OrthoDB" id="4369409at2"/>
<accession>A0A4P7GKN5</accession>
<evidence type="ECO:0000259" key="2">
    <source>
        <dbReference type="Pfam" id="PF03435"/>
    </source>
</evidence>
<dbReference type="PANTHER" id="PTHR12286:SF5">
    <property type="entry name" value="SACCHAROPINE DEHYDROGENASE-LIKE OXIDOREDUCTASE"/>
    <property type="match status" value="1"/>
</dbReference>
<dbReference type="SUPFAM" id="SSF51735">
    <property type="entry name" value="NAD(P)-binding Rossmann-fold domains"/>
    <property type="match status" value="1"/>
</dbReference>
<proteinExistence type="predicted"/>
<sequence length="399" mass="42147">MATREFDVALLGATGFTGALTAEHLARRAPDGLRWALAGRNLAKLEGVRRRLADIDATLGELPLVTADSTDPSSLADLAARTKVVATTVGPYLTYGEPLVAACAAAGTDYVDLTGEQEFVDRMYVAHHATTQRTGARLVHACGFDSVPHDLGAYFTVGHLPADEPITLRGVVRAGGAVSGGTFHSAITASSRPRQMREAAAARRRVEPRPEGRSSRAVKARPQRDPVLGYWLLPLPTVDAAVVARSGAALPAYGPEFRYSHFAGTRTLRYAAGGALAVGLLGAAAQVGPLRSLLLDRLQPGQGPDEARRERSWFRVDFVGEAGGRSVHTRVSGGDPGYGETAKMLGESALCLALDDNPEVSGQVTTAQAMGDRLLERLQAVGLRFEVVSHAVTGPLSTR</sequence>
<keyword evidence="4" id="KW-1185">Reference proteome</keyword>
<dbReference type="EMBL" id="CP038267">
    <property type="protein sequence ID" value="QBR92349.1"/>
    <property type="molecule type" value="Genomic_DNA"/>
</dbReference>
<dbReference type="RefSeq" id="WP_135076439.1">
    <property type="nucleotide sequence ID" value="NZ_CP038267.1"/>
</dbReference>
<organism evidence="3 4">
    <name type="scientific">Nocardioides euryhalodurans</name>
    <dbReference type="NCBI Taxonomy" id="2518370"/>
    <lineage>
        <taxon>Bacteria</taxon>
        <taxon>Bacillati</taxon>
        <taxon>Actinomycetota</taxon>
        <taxon>Actinomycetes</taxon>
        <taxon>Propionibacteriales</taxon>
        <taxon>Nocardioidaceae</taxon>
        <taxon>Nocardioides</taxon>
    </lineage>
</organism>
<evidence type="ECO:0000256" key="1">
    <source>
        <dbReference type="SAM" id="MobiDB-lite"/>
    </source>
</evidence>
<feature type="domain" description="Saccharopine dehydrogenase NADP binding" evidence="2">
    <location>
        <begin position="8"/>
        <end position="116"/>
    </location>
</feature>
<dbReference type="Pfam" id="PF03435">
    <property type="entry name" value="Sacchrp_dh_NADP"/>
    <property type="match status" value="1"/>
</dbReference>